<dbReference type="Proteomes" id="UP000014760">
    <property type="component" value="Unassembled WGS sequence"/>
</dbReference>
<reference evidence="3" key="3">
    <citation type="submission" date="2015-06" db="UniProtKB">
        <authorList>
            <consortium name="EnsemblMetazoa"/>
        </authorList>
    </citation>
    <scope>IDENTIFICATION</scope>
</reference>
<dbReference type="EMBL" id="AMQN01035145">
    <property type="status" value="NOT_ANNOTATED_CDS"/>
    <property type="molecule type" value="Genomic_DNA"/>
</dbReference>
<protein>
    <submittedName>
        <fullName evidence="2 3">Uncharacterized protein</fullName>
    </submittedName>
</protein>
<dbReference type="EnsemblMetazoa" id="CapteT229200">
    <property type="protein sequence ID" value="CapteP229200"/>
    <property type="gene ID" value="CapteG229200"/>
</dbReference>
<organism evidence="2">
    <name type="scientific">Capitella teleta</name>
    <name type="common">Polychaete worm</name>
    <dbReference type="NCBI Taxonomy" id="283909"/>
    <lineage>
        <taxon>Eukaryota</taxon>
        <taxon>Metazoa</taxon>
        <taxon>Spiralia</taxon>
        <taxon>Lophotrochozoa</taxon>
        <taxon>Annelida</taxon>
        <taxon>Polychaeta</taxon>
        <taxon>Sedentaria</taxon>
        <taxon>Scolecida</taxon>
        <taxon>Capitellidae</taxon>
        <taxon>Capitella</taxon>
    </lineage>
</organism>
<dbReference type="HOGENOM" id="CLU_1512015_0_0_1"/>
<proteinExistence type="predicted"/>
<feature type="compositionally biased region" description="Polar residues" evidence="1">
    <location>
        <begin position="49"/>
        <end position="65"/>
    </location>
</feature>
<gene>
    <name evidence="2" type="ORF">CAPTEDRAFT_229200</name>
</gene>
<keyword evidence="4" id="KW-1185">Reference proteome</keyword>
<feature type="region of interest" description="Disordered" evidence="1">
    <location>
        <begin position="147"/>
        <end position="178"/>
    </location>
</feature>
<accession>R7VM40</accession>
<feature type="region of interest" description="Disordered" evidence="1">
    <location>
        <begin position="44"/>
        <end position="68"/>
    </location>
</feature>
<dbReference type="AlphaFoldDB" id="R7VM40"/>
<feature type="region of interest" description="Disordered" evidence="1">
    <location>
        <begin position="1"/>
        <end position="25"/>
    </location>
</feature>
<evidence type="ECO:0000313" key="2">
    <source>
        <dbReference type="EMBL" id="ELU18175.1"/>
    </source>
</evidence>
<evidence type="ECO:0000256" key="1">
    <source>
        <dbReference type="SAM" id="MobiDB-lite"/>
    </source>
</evidence>
<evidence type="ECO:0000313" key="4">
    <source>
        <dbReference type="Proteomes" id="UP000014760"/>
    </source>
</evidence>
<reference evidence="4" key="1">
    <citation type="submission" date="2012-12" db="EMBL/GenBank/DDBJ databases">
        <authorList>
            <person name="Hellsten U."/>
            <person name="Grimwood J."/>
            <person name="Chapman J.A."/>
            <person name="Shapiro H."/>
            <person name="Aerts A."/>
            <person name="Otillar R.P."/>
            <person name="Terry A.Y."/>
            <person name="Boore J.L."/>
            <person name="Simakov O."/>
            <person name="Marletaz F."/>
            <person name="Cho S.-J."/>
            <person name="Edsinger-Gonzales E."/>
            <person name="Havlak P."/>
            <person name="Kuo D.-H."/>
            <person name="Larsson T."/>
            <person name="Lv J."/>
            <person name="Arendt D."/>
            <person name="Savage R."/>
            <person name="Osoegawa K."/>
            <person name="de Jong P."/>
            <person name="Lindberg D.R."/>
            <person name="Seaver E.C."/>
            <person name="Weisblat D.A."/>
            <person name="Putnam N.H."/>
            <person name="Grigoriev I.V."/>
            <person name="Rokhsar D.S."/>
        </authorList>
    </citation>
    <scope>NUCLEOTIDE SEQUENCE</scope>
    <source>
        <strain evidence="4">I ESC-2004</strain>
    </source>
</reference>
<sequence length="178" mass="19556">MASRREVEFAKQKNPDLQSYMKDSGVSTTEYHKAELMELCHNPERQPFSPLSHSQESDNGSVSHTRCSDAEPVGVTSFEFRTRHVGRGYMRTKTALSNPVILTSLSAACQWVADKISASCSRKDDVEVKSISQRECVLTKGALPKDADVMQEKPEKESNGMVYPEGASCQRRPGGGGG</sequence>
<name>R7VM40_CAPTE</name>
<dbReference type="EMBL" id="KB292089">
    <property type="protein sequence ID" value="ELU18175.1"/>
    <property type="molecule type" value="Genomic_DNA"/>
</dbReference>
<feature type="compositionally biased region" description="Basic and acidic residues" evidence="1">
    <location>
        <begin position="147"/>
        <end position="158"/>
    </location>
</feature>
<reference evidence="2 4" key="2">
    <citation type="journal article" date="2013" name="Nature">
        <title>Insights into bilaterian evolution from three spiralian genomes.</title>
        <authorList>
            <person name="Simakov O."/>
            <person name="Marletaz F."/>
            <person name="Cho S.J."/>
            <person name="Edsinger-Gonzales E."/>
            <person name="Havlak P."/>
            <person name="Hellsten U."/>
            <person name="Kuo D.H."/>
            <person name="Larsson T."/>
            <person name="Lv J."/>
            <person name="Arendt D."/>
            <person name="Savage R."/>
            <person name="Osoegawa K."/>
            <person name="de Jong P."/>
            <person name="Grimwood J."/>
            <person name="Chapman J.A."/>
            <person name="Shapiro H."/>
            <person name="Aerts A."/>
            <person name="Otillar R.P."/>
            <person name="Terry A.Y."/>
            <person name="Boore J.L."/>
            <person name="Grigoriev I.V."/>
            <person name="Lindberg D.R."/>
            <person name="Seaver E.C."/>
            <person name="Weisblat D.A."/>
            <person name="Putnam N.H."/>
            <person name="Rokhsar D.S."/>
        </authorList>
    </citation>
    <scope>NUCLEOTIDE SEQUENCE</scope>
    <source>
        <strain evidence="2 4">I ESC-2004</strain>
    </source>
</reference>
<evidence type="ECO:0000313" key="3">
    <source>
        <dbReference type="EnsemblMetazoa" id="CapteP229200"/>
    </source>
</evidence>
<feature type="compositionally biased region" description="Basic and acidic residues" evidence="1">
    <location>
        <begin position="1"/>
        <end position="14"/>
    </location>
</feature>
<dbReference type="EMBL" id="AMQN01035144">
    <property type="status" value="NOT_ANNOTATED_CDS"/>
    <property type="molecule type" value="Genomic_DNA"/>
</dbReference>